<dbReference type="Pfam" id="PF13602">
    <property type="entry name" value="ADH_zinc_N_2"/>
    <property type="match status" value="1"/>
</dbReference>
<dbReference type="PANTHER" id="PTHR11695:SF294">
    <property type="entry name" value="RETICULON-4-INTERACTING PROTEIN 1, MITOCHONDRIAL"/>
    <property type="match status" value="1"/>
</dbReference>
<evidence type="ECO:0000256" key="1">
    <source>
        <dbReference type="ARBA" id="ARBA00023002"/>
    </source>
</evidence>
<accession>A0ABP7C6M7</accession>
<dbReference type="InterPro" id="IPR002364">
    <property type="entry name" value="Quin_OxRdtase/zeta-crystal_CS"/>
</dbReference>
<proteinExistence type="predicted"/>
<dbReference type="Gene3D" id="3.40.50.720">
    <property type="entry name" value="NAD(P)-binding Rossmann-like Domain"/>
    <property type="match status" value="1"/>
</dbReference>
<dbReference type="InterPro" id="IPR013154">
    <property type="entry name" value="ADH-like_N"/>
</dbReference>
<dbReference type="EMBL" id="BAAAZP010000090">
    <property type="protein sequence ID" value="GAA3678964.1"/>
    <property type="molecule type" value="Genomic_DNA"/>
</dbReference>
<sequence>MTMKAIRYHAYGPPEVIELREVPRPEAGDGEVLVRVRAAAVNPGDWHLLRGSPYLLRAVSGPTRPKAHGLGADFAGRVEAVGAGVTRFGPGDEVYGCAPGSFAEYVTVRADGPVSAKPAGLTYEQAAAVPTSGLTALQALRDKGRVGAGHRVLVNGAAGGIGTFAVQLAKAYGAEVTGVCGSANVDLVRSIGADHVVDHTKADFTRTGRRYHLILDNVGNRSLSDCRRALTPDGAFIPNSGSGGRWVGPMGRIIAVNVLSWFVRHRFFTFVTRENAADLATLAGLVEAGDLTPVIDRVHPLEEVPQAIGYLERGHARGKVVVTVQPG</sequence>
<comment type="caution">
    <text evidence="3">The sequence shown here is derived from an EMBL/GenBank/DDBJ whole genome shotgun (WGS) entry which is preliminary data.</text>
</comment>
<dbReference type="Pfam" id="PF08240">
    <property type="entry name" value="ADH_N"/>
    <property type="match status" value="1"/>
</dbReference>
<dbReference type="Proteomes" id="UP001500902">
    <property type="component" value="Unassembled WGS sequence"/>
</dbReference>
<dbReference type="SMART" id="SM00829">
    <property type="entry name" value="PKS_ER"/>
    <property type="match status" value="1"/>
</dbReference>
<dbReference type="InterPro" id="IPR020843">
    <property type="entry name" value="ER"/>
</dbReference>
<dbReference type="SUPFAM" id="SSF51735">
    <property type="entry name" value="NAD(P)-binding Rossmann-fold domains"/>
    <property type="match status" value="1"/>
</dbReference>
<dbReference type="CDD" id="cd08267">
    <property type="entry name" value="MDR1"/>
    <property type="match status" value="1"/>
</dbReference>
<dbReference type="SUPFAM" id="SSF50129">
    <property type="entry name" value="GroES-like"/>
    <property type="match status" value="1"/>
</dbReference>
<evidence type="ECO:0000313" key="3">
    <source>
        <dbReference type="EMBL" id="GAA3678964.1"/>
    </source>
</evidence>
<reference evidence="4" key="1">
    <citation type="journal article" date="2019" name="Int. J. Syst. Evol. Microbiol.">
        <title>The Global Catalogue of Microorganisms (GCM) 10K type strain sequencing project: providing services to taxonomists for standard genome sequencing and annotation.</title>
        <authorList>
            <consortium name="The Broad Institute Genomics Platform"/>
            <consortium name="The Broad Institute Genome Sequencing Center for Infectious Disease"/>
            <person name="Wu L."/>
            <person name="Ma J."/>
        </authorList>
    </citation>
    <scope>NUCLEOTIDE SEQUENCE [LARGE SCALE GENOMIC DNA]</scope>
    <source>
        <strain evidence="4">JCM 16904</strain>
    </source>
</reference>
<evidence type="ECO:0000313" key="4">
    <source>
        <dbReference type="Proteomes" id="UP001500902"/>
    </source>
</evidence>
<dbReference type="PANTHER" id="PTHR11695">
    <property type="entry name" value="ALCOHOL DEHYDROGENASE RELATED"/>
    <property type="match status" value="1"/>
</dbReference>
<evidence type="ECO:0000259" key="2">
    <source>
        <dbReference type="SMART" id="SM00829"/>
    </source>
</evidence>
<organism evidence="3 4">
    <name type="scientific">Nonomuraea antimicrobica</name>
    <dbReference type="NCBI Taxonomy" id="561173"/>
    <lineage>
        <taxon>Bacteria</taxon>
        <taxon>Bacillati</taxon>
        <taxon>Actinomycetota</taxon>
        <taxon>Actinomycetes</taxon>
        <taxon>Streptosporangiales</taxon>
        <taxon>Streptosporangiaceae</taxon>
        <taxon>Nonomuraea</taxon>
    </lineage>
</organism>
<dbReference type="RefSeq" id="WP_344882368.1">
    <property type="nucleotide sequence ID" value="NZ_BAAAZP010000090.1"/>
</dbReference>
<dbReference type="PROSITE" id="PS01162">
    <property type="entry name" value="QOR_ZETA_CRYSTAL"/>
    <property type="match status" value="1"/>
</dbReference>
<keyword evidence="4" id="KW-1185">Reference proteome</keyword>
<gene>
    <name evidence="3" type="ORF">GCM10022224_048940</name>
</gene>
<dbReference type="InterPro" id="IPR011032">
    <property type="entry name" value="GroES-like_sf"/>
</dbReference>
<dbReference type="InterPro" id="IPR050700">
    <property type="entry name" value="YIM1/Zinc_Alcohol_DH_Fams"/>
</dbReference>
<protein>
    <submittedName>
        <fullName evidence="3">NAD(P)-dependent alcohol dehydrogenase</fullName>
    </submittedName>
</protein>
<dbReference type="Gene3D" id="3.90.180.10">
    <property type="entry name" value="Medium-chain alcohol dehydrogenases, catalytic domain"/>
    <property type="match status" value="1"/>
</dbReference>
<name>A0ABP7C6M7_9ACTN</name>
<dbReference type="InterPro" id="IPR036291">
    <property type="entry name" value="NAD(P)-bd_dom_sf"/>
</dbReference>
<feature type="domain" description="Enoyl reductase (ER)" evidence="2">
    <location>
        <begin position="12"/>
        <end position="322"/>
    </location>
</feature>
<keyword evidence="1" id="KW-0560">Oxidoreductase</keyword>